<dbReference type="Gene3D" id="2.60.40.10">
    <property type="entry name" value="Immunoglobulins"/>
    <property type="match status" value="1"/>
</dbReference>
<dbReference type="InterPro" id="IPR050400">
    <property type="entry name" value="Bact_Cytoskel_RodZ"/>
</dbReference>
<dbReference type="GO" id="GO:0003677">
    <property type="term" value="F:DNA binding"/>
    <property type="evidence" value="ECO:0007669"/>
    <property type="project" value="InterPro"/>
</dbReference>
<keyword evidence="1" id="KW-1133">Transmembrane helix</keyword>
<feature type="transmembrane region" description="Helical" evidence="1">
    <location>
        <begin position="104"/>
        <end position="123"/>
    </location>
</feature>
<accession>A0A1J4TYE6</accession>
<organism evidence="2 3">
    <name type="scientific">Candidatus Gottesmanbacteria bacterium CG1_02_37_22</name>
    <dbReference type="NCBI Taxonomy" id="1805209"/>
    <lineage>
        <taxon>Bacteria</taxon>
        <taxon>Candidatus Gottesmaniibacteriota</taxon>
    </lineage>
</organism>
<sequence>MLTVGEILIKARSEKKLSLEEIEKKIRIRKKFLIALEDNDWDRLPSLPYIKGFLKNYSSFLGLKSEEMIAIFRRQFTLKEKSDLLPSGVTKPLNEPFIRFTPQTIVFTVFVSFAIIFFSYLFMQYRTITNAPNLQIEKPLEGEIIYSENVTVSGKTDPDAVVSVNNQKIVLSETGEFSTNITLPPGINTIIIESTSKNSKKKSVTRNIQIQNNQ</sequence>
<comment type="caution">
    <text evidence="2">The sequence shown here is derived from an EMBL/GenBank/DDBJ whole genome shotgun (WGS) entry which is preliminary data.</text>
</comment>
<dbReference type="PANTHER" id="PTHR34475">
    <property type="match status" value="1"/>
</dbReference>
<dbReference type="Pfam" id="PF09136">
    <property type="entry name" value="Glucodextran_B"/>
    <property type="match status" value="1"/>
</dbReference>
<dbReference type="STRING" id="1805209.AUJ73_00255"/>
<keyword evidence="1" id="KW-0812">Transmembrane</keyword>
<dbReference type="Pfam" id="PF13413">
    <property type="entry name" value="HTH_25"/>
    <property type="match status" value="1"/>
</dbReference>
<dbReference type="InterPro" id="IPR010982">
    <property type="entry name" value="Lambda_DNA-bd_dom_sf"/>
</dbReference>
<evidence type="ECO:0000313" key="3">
    <source>
        <dbReference type="Proteomes" id="UP000183120"/>
    </source>
</evidence>
<evidence type="ECO:0000313" key="2">
    <source>
        <dbReference type="EMBL" id="OIO15645.1"/>
    </source>
</evidence>
<evidence type="ECO:0000256" key="1">
    <source>
        <dbReference type="SAM" id="Phobius"/>
    </source>
</evidence>
<gene>
    <name evidence="2" type="ORF">AUJ73_00255</name>
</gene>
<evidence type="ECO:0008006" key="4">
    <source>
        <dbReference type="Google" id="ProtNLM"/>
    </source>
</evidence>
<keyword evidence="1" id="KW-0472">Membrane</keyword>
<dbReference type="EMBL" id="MNUY01000004">
    <property type="protein sequence ID" value="OIO15645.1"/>
    <property type="molecule type" value="Genomic_DNA"/>
</dbReference>
<proteinExistence type="predicted"/>
<dbReference type="Gene3D" id="1.10.260.40">
    <property type="entry name" value="lambda repressor-like DNA-binding domains"/>
    <property type="match status" value="1"/>
</dbReference>
<dbReference type="Proteomes" id="UP000183120">
    <property type="component" value="Unassembled WGS sequence"/>
</dbReference>
<dbReference type="InterPro" id="IPR013783">
    <property type="entry name" value="Ig-like_fold"/>
</dbReference>
<protein>
    <recommendedName>
        <fullName evidence="4">HTH cro/C1-type domain-containing protein</fullName>
    </recommendedName>
</protein>
<name>A0A1J4TYE6_9BACT</name>
<reference evidence="2 3" key="1">
    <citation type="journal article" date="2016" name="Environ. Microbiol.">
        <title>Genomic resolution of a cold subsurface aquifer community provides metabolic insights for novel microbes adapted to high CO concentrations.</title>
        <authorList>
            <person name="Probst A.J."/>
            <person name="Castelle C.J."/>
            <person name="Singh A."/>
            <person name="Brown C.T."/>
            <person name="Anantharaman K."/>
            <person name="Sharon I."/>
            <person name="Hug L.A."/>
            <person name="Burstein D."/>
            <person name="Emerson J.B."/>
            <person name="Thomas B.C."/>
            <person name="Banfield J.F."/>
        </authorList>
    </citation>
    <scope>NUCLEOTIDE SEQUENCE [LARGE SCALE GENOMIC DNA]</scope>
    <source>
        <strain evidence="2">CG1_02_37_22</strain>
    </source>
</reference>
<dbReference type="AlphaFoldDB" id="A0A1J4TYE6"/>
<dbReference type="PANTHER" id="PTHR34475:SF1">
    <property type="entry name" value="CYTOSKELETON PROTEIN RODZ"/>
    <property type="match status" value="1"/>
</dbReference>